<dbReference type="Gene3D" id="2.160.10.10">
    <property type="entry name" value="Hexapeptide repeat proteins"/>
    <property type="match status" value="1"/>
</dbReference>
<keyword evidence="4" id="KW-0012">Acyltransferase</keyword>
<dbReference type="InterPro" id="IPR051159">
    <property type="entry name" value="Hexapeptide_acetyltransf"/>
</dbReference>
<comment type="caution">
    <text evidence="4">The sequence shown here is derived from an EMBL/GenBank/DDBJ whole genome shotgun (WGS) entry which is preliminary data.</text>
</comment>
<dbReference type="EMBL" id="SNRY01000480">
    <property type="protein sequence ID" value="KAA6340161.1"/>
    <property type="molecule type" value="Genomic_DNA"/>
</dbReference>
<keyword evidence="3" id="KW-0812">Transmembrane</keyword>
<dbReference type="PANTHER" id="PTHR23416:SF23">
    <property type="entry name" value="ACETYLTRANSFERASE C18B11.09C-RELATED"/>
    <property type="match status" value="1"/>
</dbReference>
<sequence length="185" mass="20581">MNNVQLSLFDGSSFNKGAGFIKQTLWYFVNALFVRPPIIPFMGIKVVLLRLFGAKIGKRIYLKPCVLIQFPWNLVIGDDCWIGEKVWIDNLDKVYIGCNVCISQGALLLTGNHDYKCSAMPYRNAPIIIEDGVWIGAKTIVCSGVTAHTNSILTVGSVATKDLEMNTIYQGNPAIKIRKRVIKDT</sequence>
<comment type="similarity">
    <text evidence="1">Belongs to the transferase hexapeptide repeat family.</text>
</comment>
<proteinExistence type="inferred from homology"/>
<feature type="transmembrane region" description="Helical" evidence="3">
    <location>
        <begin position="25"/>
        <end position="49"/>
    </location>
</feature>
<dbReference type="PANTHER" id="PTHR23416">
    <property type="entry name" value="SIALIC ACID SYNTHASE-RELATED"/>
    <property type="match status" value="1"/>
</dbReference>
<evidence type="ECO:0000313" key="4">
    <source>
        <dbReference type="EMBL" id="KAA6340161.1"/>
    </source>
</evidence>
<keyword evidence="3" id="KW-0472">Membrane</keyword>
<name>A0A5J4S4J9_9ZZZZ</name>
<dbReference type="GO" id="GO:0008870">
    <property type="term" value="F:galactoside O-acetyltransferase activity"/>
    <property type="evidence" value="ECO:0007669"/>
    <property type="project" value="UniProtKB-EC"/>
</dbReference>
<reference evidence="4" key="1">
    <citation type="submission" date="2019-03" db="EMBL/GenBank/DDBJ databases">
        <title>Single cell metagenomics reveals metabolic interactions within the superorganism composed of flagellate Streblomastix strix and complex community of Bacteroidetes bacteria on its surface.</title>
        <authorList>
            <person name="Treitli S.C."/>
            <person name="Kolisko M."/>
            <person name="Husnik F."/>
            <person name="Keeling P."/>
            <person name="Hampl V."/>
        </authorList>
    </citation>
    <scope>NUCLEOTIDE SEQUENCE</scope>
    <source>
        <strain evidence="4">STM</strain>
    </source>
</reference>
<dbReference type="SUPFAM" id="SSF51161">
    <property type="entry name" value="Trimeric LpxA-like enzymes"/>
    <property type="match status" value="1"/>
</dbReference>
<protein>
    <submittedName>
        <fullName evidence="4">Galactoside O-acetyltransferase</fullName>
        <ecNumber evidence="4">2.3.1.18</ecNumber>
    </submittedName>
</protein>
<dbReference type="EC" id="2.3.1.18" evidence="4"/>
<evidence type="ECO:0000256" key="2">
    <source>
        <dbReference type="ARBA" id="ARBA00022679"/>
    </source>
</evidence>
<dbReference type="CDD" id="cd05825">
    <property type="entry name" value="LbH_wcaF_like"/>
    <property type="match status" value="1"/>
</dbReference>
<keyword evidence="2 4" id="KW-0808">Transferase</keyword>
<dbReference type="InterPro" id="IPR011004">
    <property type="entry name" value="Trimer_LpxA-like_sf"/>
</dbReference>
<dbReference type="NCBIfam" id="NF007797">
    <property type="entry name" value="PRK10502.1"/>
    <property type="match status" value="1"/>
</dbReference>
<gene>
    <name evidence="4" type="ORF">EZS27_011958</name>
</gene>
<organism evidence="4">
    <name type="scientific">termite gut metagenome</name>
    <dbReference type="NCBI Taxonomy" id="433724"/>
    <lineage>
        <taxon>unclassified sequences</taxon>
        <taxon>metagenomes</taxon>
        <taxon>organismal metagenomes</taxon>
    </lineage>
</organism>
<accession>A0A5J4S4J9</accession>
<dbReference type="AlphaFoldDB" id="A0A5J4S4J9"/>
<dbReference type="GO" id="GO:0005829">
    <property type="term" value="C:cytosol"/>
    <property type="evidence" value="ECO:0007669"/>
    <property type="project" value="TreeGrafter"/>
</dbReference>
<keyword evidence="3" id="KW-1133">Transmembrane helix</keyword>
<evidence type="ECO:0000256" key="3">
    <source>
        <dbReference type="SAM" id="Phobius"/>
    </source>
</evidence>
<evidence type="ECO:0000256" key="1">
    <source>
        <dbReference type="ARBA" id="ARBA00007274"/>
    </source>
</evidence>